<dbReference type="PANTHER" id="PTHR12112">
    <property type="entry name" value="BNIP - RELATED"/>
    <property type="match status" value="1"/>
</dbReference>
<dbReference type="Proteomes" id="UP000822688">
    <property type="component" value="Chromosome 8"/>
</dbReference>
<feature type="region of interest" description="Disordered" evidence="1">
    <location>
        <begin position="1125"/>
        <end position="1192"/>
    </location>
</feature>
<feature type="region of interest" description="Disordered" evidence="1">
    <location>
        <begin position="1206"/>
        <end position="1232"/>
    </location>
</feature>
<feature type="compositionally biased region" description="Basic and acidic residues" evidence="1">
    <location>
        <begin position="1125"/>
        <end position="1136"/>
    </location>
</feature>
<feature type="compositionally biased region" description="Basic and acidic residues" evidence="1">
    <location>
        <begin position="373"/>
        <end position="382"/>
    </location>
</feature>
<keyword evidence="3" id="KW-1185">Reference proteome</keyword>
<name>A0A8T0H242_CERPU</name>
<feature type="compositionally biased region" description="Basic and acidic residues" evidence="1">
    <location>
        <begin position="206"/>
        <end position="220"/>
    </location>
</feature>
<feature type="compositionally biased region" description="Polar residues" evidence="1">
    <location>
        <begin position="503"/>
        <end position="514"/>
    </location>
</feature>
<feature type="compositionally biased region" description="Polar residues" evidence="1">
    <location>
        <begin position="707"/>
        <end position="719"/>
    </location>
</feature>
<dbReference type="EMBL" id="CM026429">
    <property type="protein sequence ID" value="KAG0564795.1"/>
    <property type="molecule type" value="Genomic_DNA"/>
</dbReference>
<feature type="compositionally biased region" description="Polar residues" evidence="1">
    <location>
        <begin position="1209"/>
        <end position="1224"/>
    </location>
</feature>
<feature type="compositionally biased region" description="Polar residues" evidence="1">
    <location>
        <begin position="289"/>
        <end position="307"/>
    </location>
</feature>
<proteinExistence type="predicted"/>
<feature type="compositionally biased region" description="Basic and acidic residues" evidence="1">
    <location>
        <begin position="228"/>
        <end position="242"/>
    </location>
</feature>
<feature type="compositionally biased region" description="Basic and acidic residues" evidence="1">
    <location>
        <begin position="253"/>
        <end position="262"/>
    </location>
</feature>
<evidence type="ECO:0000256" key="1">
    <source>
        <dbReference type="SAM" id="MobiDB-lite"/>
    </source>
</evidence>
<dbReference type="AlphaFoldDB" id="A0A8T0H242"/>
<dbReference type="InterPro" id="IPR038763">
    <property type="entry name" value="DHH_sf"/>
</dbReference>
<feature type="compositionally biased region" description="Polar residues" evidence="1">
    <location>
        <begin position="1137"/>
        <end position="1155"/>
    </location>
</feature>
<evidence type="ECO:0000313" key="3">
    <source>
        <dbReference type="Proteomes" id="UP000822688"/>
    </source>
</evidence>
<reference evidence="2" key="1">
    <citation type="submission" date="2020-06" db="EMBL/GenBank/DDBJ databases">
        <title>WGS assembly of Ceratodon purpureus strain R40.</title>
        <authorList>
            <person name="Carey S.B."/>
            <person name="Jenkins J."/>
            <person name="Shu S."/>
            <person name="Lovell J.T."/>
            <person name="Sreedasyam A."/>
            <person name="Maumus F."/>
            <person name="Tiley G.P."/>
            <person name="Fernandez-Pozo N."/>
            <person name="Barry K."/>
            <person name="Chen C."/>
            <person name="Wang M."/>
            <person name="Lipzen A."/>
            <person name="Daum C."/>
            <person name="Saski C.A."/>
            <person name="Payton A.C."/>
            <person name="Mcbreen J.C."/>
            <person name="Conrad R.E."/>
            <person name="Kollar L.M."/>
            <person name="Olsson S."/>
            <person name="Huttunen S."/>
            <person name="Landis J.B."/>
            <person name="Wickett N.J."/>
            <person name="Johnson M.G."/>
            <person name="Rensing S.A."/>
            <person name="Grimwood J."/>
            <person name="Schmutz J."/>
            <person name="Mcdaniel S.F."/>
        </authorList>
    </citation>
    <scope>NUCLEOTIDE SEQUENCE</scope>
    <source>
        <strain evidence="2">R40</strain>
    </source>
</reference>
<protein>
    <submittedName>
        <fullName evidence="2">Uncharacterized protein</fullName>
    </submittedName>
</protein>
<comment type="caution">
    <text evidence="2">The sequence shown here is derived from an EMBL/GenBank/DDBJ whole genome shotgun (WGS) entry which is preliminary data.</text>
</comment>
<feature type="region of interest" description="Disordered" evidence="1">
    <location>
        <begin position="116"/>
        <end position="331"/>
    </location>
</feature>
<dbReference type="SUPFAM" id="SSF64182">
    <property type="entry name" value="DHH phosphoesterases"/>
    <property type="match status" value="1"/>
</dbReference>
<feature type="compositionally biased region" description="Polar residues" evidence="1">
    <location>
        <begin position="169"/>
        <end position="180"/>
    </location>
</feature>
<accession>A0A8T0H242</accession>
<feature type="compositionally biased region" description="Low complexity" evidence="1">
    <location>
        <begin position="383"/>
        <end position="406"/>
    </location>
</feature>
<feature type="region of interest" description="Disordered" evidence="1">
    <location>
        <begin position="660"/>
        <end position="729"/>
    </location>
</feature>
<feature type="compositionally biased region" description="Basic and acidic residues" evidence="1">
    <location>
        <begin position="183"/>
        <end position="197"/>
    </location>
</feature>
<feature type="compositionally biased region" description="Low complexity" evidence="1">
    <location>
        <begin position="618"/>
        <end position="628"/>
    </location>
</feature>
<dbReference type="GO" id="GO:0004309">
    <property type="term" value="F:exopolyphosphatase activity"/>
    <property type="evidence" value="ECO:0007669"/>
    <property type="project" value="TreeGrafter"/>
</dbReference>
<dbReference type="GO" id="GO:0005737">
    <property type="term" value="C:cytoplasm"/>
    <property type="evidence" value="ECO:0007669"/>
    <property type="project" value="TreeGrafter"/>
</dbReference>
<feature type="region of interest" description="Disordered" evidence="1">
    <location>
        <begin position="472"/>
        <end position="568"/>
    </location>
</feature>
<organism evidence="2 3">
    <name type="scientific">Ceratodon purpureus</name>
    <name type="common">Fire moss</name>
    <name type="synonym">Dicranum purpureum</name>
    <dbReference type="NCBI Taxonomy" id="3225"/>
    <lineage>
        <taxon>Eukaryota</taxon>
        <taxon>Viridiplantae</taxon>
        <taxon>Streptophyta</taxon>
        <taxon>Embryophyta</taxon>
        <taxon>Bryophyta</taxon>
        <taxon>Bryophytina</taxon>
        <taxon>Bryopsida</taxon>
        <taxon>Dicranidae</taxon>
        <taxon>Pseudoditrichales</taxon>
        <taxon>Ditrichaceae</taxon>
        <taxon>Ceratodon</taxon>
    </lineage>
</organism>
<feature type="compositionally biased region" description="Polar residues" evidence="1">
    <location>
        <begin position="632"/>
        <end position="644"/>
    </location>
</feature>
<sequence length="1245" mass="135499">MTGSEPDSGGAGKGKSLAWRSRSSRDMGKDIGSVTGRDSGRDAAGSVSGRDIGRDIANWWTAAVEQTSTFILDEVPATFAGLSVGAKELKPTLTLASLSVGAKELKPTLTRGSSFSSFTLPWKTTVDGSKGVEDPKLQEGAATSVQEAPKCEPSKASPKSLEKSHSRKQTVNGHEPSISSPKPLERSHSRKQAEKGLEPSTSSPKPLERSRSRKLAEKAVEQSTSSPKRLERSPLKITKEVETNYEPIVLSPKHSETPKLVEKLPQVSGFETPKHLGKSPLCGMETPKPSESSPVITPDPRSSTGRQGESRRRTKRMAVDAATSEFDSSPGQAVCLSTVSQEFLLGDGTAPGSAKVHSLEVLQRQQFWTPQKARTDSPDKSKSNPNSSTKTGSAKRSSASRSLARSLHLEGNGKNLSPQLTAVGTPESCDRPAVQPKSVGVVLPREEIFPGKTNSLPQIKVRTPRVIESSTNLSKNPIIGGSTRVTQRDESREDTRTRLAGSLPTSPRYTSGESRTARLLRRLKFTGRGSGAGSDDSKLGKKRSSNQAGKAMTDLGPKESSDLHRNFSGTLEPKKLDFSFMNWTDPDLGKHMLRESRAAEIAADNRTEHDPAERSEVHSGSGAVSSSVPQVRKQQGNLSSETSIKKSSAWPWTFKWKWGPKSKSKTAKSASKSNSIPLPRPAKTGRRTDQCDTSPTADIMSDARDTFVSQSDRFSSSGSADKLASDRAPKHRRVLSWGADSTSSLCSGSNPTMAAFTPGQPRLATRDAQELLVPPRKLIVPPTVNMTRRSQEQVALPEVRRSNPGVNVLRGSADTDVFEDCFGSFRSTDSPTKSYGSFRSIESPTVSSSSIRKTALSIDADEWDSHLSSSFRQEINGTTGCNDDPCTSVPKFILRCPKVQHFNKFLRTQKERLRSGLDTGNTDRFCIVLTGRDLELSSIVAAMSYAWLQENSFPKVSGDAWHPIPMIDIPRQQMDKHRDAAWLFDACGIDPGSVLFADEVELSVLVGAGRIKMSIIGQDVLVTRNEVGSVCTLLMEMLLAEHRGLLQPRYLKAFMLAGILLDTENLDFASIRDTAMSNILVEGMGCFGRTSFYNQLREAEGDARVSKLITQNYDNQPSARLKLRVEAEHEHSDRDSIFTQSQDHTSTSEAGTNSSLDEDSPRPKLKQRNSFRYSRLTPHSAPARSHRLSLPGGCLDQDAQAVANIRKAATQTGHPSSAQPSYGQNPHRAKPGAFARIRKKLFFEG</sequence>
<gene>
    <name evidence="2" type="ORF">KC19_8G140900</name>
</gene>
<feature type="compositionally biased region" description="Basic and acidic residues" evidence="1">
    <location>
        <begin position="556"/>
        <end position="565"/>
    </location>
</feature>
<feature type="compositionally biased region" description="Basic and acidic residues" evidence="1">
    <location>
        <begin position="601"/>
        <end position="617"/>
    </location>
</feature>
<feature type="region of interest" description="Disordered" evidence="1">
    <location>
        <begin position="367"/>
        <end position="435"/>
    </location>
</feature>
<dbReference type="PANTHER" id="PTHR12112:SF39">
    <property type="entry name" value="EG:152A3.5 PROTEIN (FBGN0003116_PN PROTEIN)"/>
    <property type="match status" value="1"/>
</dbReference>
<feature type="compositionally biased region" description="Basic and acidic residues" evidence="1">
    <location>
        <begin position="486"/>
        <end position="497"/>
    </location>
</feature>
<evidence type="ECO:0000313" key="2">
    <source>
        <dbReference type="EMBL" id="KAG0564795.1"/>
    </source>
</evidence>
<feature type="region of interest" description="Disordered" evidence="1">
    <location>
        <begin position="601"/>
        <end position="644"/>
    </location>
</feature>
<feature type="region of interest" description="Disordered" evidence="1">
    <location>
        <begin position="1"/>
        <end position="49"/>
    </location>
</feature>
<dbReference type="Gene3D" id="3.90.1640.10">
    <property type="entry name" value="inorganic pyrophosphatase (n-terminal core)"/>
    <property type="match status" value="2"/>
</dbReference>